<gene>
    <name evidence="1" type="ORF">I8U20_05100</name>
</gene>
<evidence type="ECO:0000313" key="1">
    <source>
        <dbReference type="EMBL" id="MBH8594705.1"/>
    </source>
</evidence>
<proteinExistence type="predicted"/>
<organism evidence="1 2">
    <name type="scientific">Thermoactinomyces intermedius</name>
    <dbReference type="NCBI Taxonomy" id="2024"/>
    <lineage>
        <taxon>Bacteria</taxon>
        <taxon>Bacillati</taxon>
        <taxon>Bacillota</taxon>
        <taxon>Bacilli</taxon>
        <taxon>Bacillales</taxon>
        <taxon>Thermoactinomycetaceae</taxon>
        <taxon>Thermoactinomyces</taxon>
    </lineage>
</organism>
<dbReference type="EMBL" id="JAECVW010000002">
    <property type="protein sequence ID" value="MBH8594705.1"/>
    <property type="molecule type" value="Genomic_DNA"/>
</dbReference>
<reference evidence="1 2" key="1">
    <citation type="submission" date="2020-12" db="EMBL/GenBank/DDBJ databases">
        <title>WGS of Thermoactinomyces spp.</title>
        <authorList>
            <person name="Cheng K."/>
        </authorList>
    </citation>
    <scope>NUCLEOTIDE SEQUENCE [LARGE SCALE GENOMIC DNA]</scope>
    <source>
        <strain evidence="2">CICC 10671\DSM 43846</strain>
    </source>
</reference>
<dbReference type="AlphaFoldDB" id="A0A8I1DEJ1"/>
<evidence type="ECO:0000313" key="2">
    <source>
        <dbReference type="Proteomes" id="UP000633619"/>
    </source>
</evidence>
<sequence length="236" mass="28120">MSRVANPDKTLMKLDERCPTLPPKCLFVLELEQDEYFPHLTPSEVPLLIEQAIQKGIHASGKWAEQKQSLKDMINLLIRQGITVRFLERHPEKPSIRAEYNKKTKTIRIYRKSMHQIQRFFEELNIPVTEEDLFLLHLYHEWFHHLEETKIGRTDDELPRVTIKQKGPFAIRKRLSRLREIAAHAFVQQVFDLNWSPLLLDYLLYFKEKGWNFGQIRESFQKEKERIQSVYHLGGT</sequence>
<comment type="caution">
    <text evidence="1">The sequence shown here is derived from an EMBL/GenBank/DDBJ whole genome shotgun (WGS) entry which is preliminary data.</text>
</comment>
<name>A0A8I1DEJ1_THEIN</name>
<accession>A0A8I1DEJ1</accession>
<protein>
    <submittedName>
        <fullName evidence="1">Uncharacterized protein</fullName>
    </submittedName>
</protein>
<dbReference type="Proteomes" id="UP000633619">
    <property type="component" value="Unassembled WGS sequence"/>
</dbReference>
<keyword evidence="2" id="KW-1185">Reference proteome</keyword>
<dbReference type="RefSeq" id="WP_181731933.1">
    <property type="nucleotide sequence ID" value="NZ_JACEIR010000004.1"/>
</dbReference>